<gene>
    <name evidence="3" type="ORF">NQ314_000653</name>
</gene>
<feature type="compositionally biased region" description="Acidic residues" evidence="1">
    <location>
        <begin position="63"/>
        <end position="76"/>
    </location>
</feature>
<protein>
    <recommendedName>
        <fullName evidence="2">PiggyBac transposable element-derived protein domain-containing protein</fullName>
    </recommendedName>
</protein>
<feature type="domain" description="PiggyBac transposable element-derived protein" evidence="2">
    <location>
        <begin position="103"/>
        <end position="209"/>
    </location>
</feature>
<name>A0AAV8ZUA3_9CUCU</name>
<dbReference type="Proteomes" id="UP001162156">
    <property type="component" value="Unassembled WGS sequence"/>
</dbReference>
<dbReference type="PANTHER" id="PTHR47272:SF1">
    <property type="entry name" value="PIGGYBAC TRANSPOSABLE ELEMENT-DERIVED PROTEIN 3-LIKE"/>
    <property type="match status" value="1"/>
</dbReference>
<accession>A0AAV8ZUA3</accession>
<organism evidence="3 4">
    <name type="scientific">Rhamnusium bicolor</name>
    <dbReference type="NCBI Taxonomy" id="1586634"/>
    <lineage>
        <taxon>Eukaryota</taxon>
        <taxon>Metazoa</taxon>
        <taxon>Ecdysozoa</taxon>
        <taxon>Arthropoda</taxon>
        <taxon>Hexapoda</taxon>
        <taxon>Insecta</taxon>
        <taxon>Pterygota</taxon>
        <taxon>Neoptera</taxon>
        <taxon>Endopterygota</taxon>
        <taxon>Coleoptera</taxon>
        <taxon>Polyphaga</taxon>
        <taxon>Cucujiformia</taxon>
        <taxon>Chrysomeloidea</taxon>
        <taxon>Cerambycidae</taxon>
        <taxon>Lepturinae</taxon>
        <taxon>Rhagiini</taxon>
        <taxon>Rhamnusium</taxon>
    </lineage>
</organism>
<dbReference type="AlphaFoldDB" id="A0AAV8ZUA3"/>
<dbReference type="InterPro" id="IPR029526">
    <property type="entry name" value="PGBD"/>
</dbReference>
<evidence type="ECO:0000313" key="3">
    <source>
        <dbReference type="EMBL" id="KAJ8971521.1"/>
    </source>
</evidence>
<comment type="caution">
    <text evidence="3">The sequence shown here is derived from an EMBL/GenBank/DDBJ whole genome shotgun (WGS) entry which is preliminary data.</text>
</comment>
<reference evidence="3" key="1">
    <citation type="journal article" date="2023" name="Insect Mol. Biol.">
        <title>Genome sequencing provides insights into the evolution of gene families encoding plant cell wall-degrading enzymes in longhorned beetles.</title>
        <authorList>
            <person name="Shin N.R."/>
            <person name="Okamura Y."/>
            <person name="Kirsch R."/>
            <person name="Pauchet Y."/>
        </authorList>
    </citation>
    <scope>NUCLEOTIDE SEQUENCE</scope>
    <source>
        <strain evidence="3">RBIC_L_NR</strain>
    </source>
</reference>
<evidence type="ECO:0000259" key="2">
    <source>
        <dbReference type="Pfam" id="PF13843"/>
    </source>
</evidence>
<dbReference type="EMBL" id="JANEYF010000201">
    <property type="protein sequence ID" value="KAJ8971521.1"/>
    <property type="molecule type" value="Genomic_DNA"/>
</dbReference>
<keyword evidence="4" id="KW-1185">Reference proteome</keyword>
<evidence type="ECO:0000256" key="1">
    <source>
        <dbReference type="SAM" id="MobiDB-lite"/>
    </source>
</evidence>
<sequence length="212" mass="24485">MKQNENMAQGSKTFLTDAELEHILNNFSDFSEDGCDFSDTDSLLDPEYIPELLDKNADRIDTSEEENEEDLTDTEQGEPSVNSVVADVGKVDKAVNKRKKKVDIIDKIVQESNIYAHQVDVNRPLNLTCTEFRQYIGILLFTSLVGLPTIRTYWATDIGVEIVKKTMTINRFERLKQFLHFNDNEKHLPKDDQNHDRLHKLRPFIDHLSCDK</sequence>
<dbReference type="PANTHER" id="PTHR47272">
    <property type="entry name" value="DDE_TNP_1_7 DOMAIN-CONTAINING PROTEIN"/>
    <property type="match status" value="1"/>
</dbReference>
<feature type="region of interest" description="Disordered" evidence="1">
    <location>
        <begin position="54"/>
        <end position="79"/>
    </location>
</feature>
<proteinExistence type="predicted"/>
<dbReference type="Pfam" id="PF13843">
    <property type="entry name" value="DDE_Tnp_1_7"/>
    <property type="match status" value="1"/>
</dbReference>
<evidence type="ECO:0000313" key="4">
    <source>
        <dbReference type="Proteomes" id="UP001162156"/>
    </source>
</evidence>